<name>A0A0F9KY61_9ZZZZ</name>
<organism evidence="2">
    <name type="scientific">marine sediment metagenome</name>
    <dbReference type="NCBI Taxonomy" id="412755"/>
    <lineage>
        <taxon>unclassified sequences</taxon>
        <taxon>metagenomes</taxon>
        <taxon>ecological metagenomes</taxon>
    </lineage>
</organism>
<sequence length="956" mass="99679">IESTALTNDDTDVTTTGNLAVNGGDITSTGTLTVTPGGGTNLNVALSGAGDFVVNTDDLVVDTSEGNVGIGTASPTNKLEVVDTDTTASRAGLSVAQSGAIVGTGYGLYATKTGASNTNVGGYFSATGATNNYGLIVENGDVGIGTTGPSDLLHIAGGQLRIDNNTDPTNKGCFRYNGTSNELEYSNDCSSFQGFASSTGGGWTDDGTVVRLTTITDSVGIGTAAPGAGAKLSVAGRIYQTNLGNSTFIGDDAGRNDDLTTNLNVALGYKAGFTNITGNNNVYIGYRAGYLSTNTWNTFIGSEAGFNNTDGSNTFVGYRAGYVGSTGSWNSFFGHSAGRNNTANNNVFIGYQAGQSNTSGSDNTYVGAQSGVANLTGTWNTYLGYRTGYQATGSSNTFVGYQAGYWGTQAGGFNSFFGRLAGRNNTGDSNVFIGYQAGQNNTSGSDNTFIGNSAGIANLTGGWNTYIGYQAGQNATGGSNTFVGYQTGYWGTSVGGFNSFFGRLAGRNNTASNNSFFGYQAGYGNTSGSSNAYFGYEAGRANSTSGGNSYFGFQAGEDNTGASNTFVGYQAGDASSAGSSNSFLGYGAGGLNTGSSNVYLGYQAGNNGTTGSNNIVLGYDIDVPSATGNEQLNIGNLIFGTGIDGTGTTISTGNIGIGTISPAYDLDVNGDIRAIGSVYYGGTIGNPDGTPYTKPDFVFEEGYEVMSVEQVEEYLRVENHLPWMTSVKQEKEENGDVIDMTRMAFETAETAENLQLQIIGLNKMAGTQQEQISLLQSGIGEIETDVEQSALAISNLGDVLSNQQTQAESMGDLSELLAAQQTQIDNLVSSEQNSEIKESLNKLTSRMDNLEAKLLKVDSTADDSDADPPSQTDVEEKQVESADPSEQNNEFKTQLDKLVARMDELEAQVANDPAADDTKDYQSQIDAQQKQIDDLKAQNNSLKEQIDSIKRSLEAK</sequence>
<evidence type="ECO:0000313" key="2">
    <source>
        <dbReference type="EMBL" id="KKM87234.1"/>
    </source>
</evidence>
<comment type="caution">
    <text evidence="2">The sequence shown here is derived from an EMBL/GenBank/DDBJ whole genome shotgun (WGS) entry which is preliminary data.</text>
</comment>
<proteinExistence type="predicted"/>
<accession>A0A0F9KY61</accession>
<protein>
    <recommendedName>
        <fullName evidence="3">Peptidase S74 domain-containing protein</fullName>
    </recommendedName>
</protein>
<reference evidence="2" key="1">
    <citation type="journal article" date="2015" name="Nature">
        <title>Complex archaea that bridge the gap between prokaryotes and eukaryotes.</title>
        <authorList>
            <person name="Spang A."/>
            <person name="Saw J.H."/>
            <person name="Jorgensen S.L."/>
            <person name="Zaremba-Niedzwiedzka K."/>
            <person name="Martijn J."/>
            <person name="Lind A.E."/>
            <person name="van Eijk R."/>
            <person name="Schleper C."/>
            <person name="Guy L."/>
            <person name="Ettema T.J."/>
        </authorList>
    </citation>
    <scope>NUCLEOTIDE SEQUENCE</scope>
</reference>
<evidence type="ECO:0000256" key="1">
    <source>
        <dbReference type="SAM" id="MobiDB-lite"/>
    </source>
</evidence>
<evidence type="ECO:0008006" key="3">
    <source>
        <dbReference type="Google" id="ProtNLM"/>
    </source>
</evidence>
<feature type="non-terminal residue" evidence="2">
    <location>
        <position position="1"/>
    </location>
</feature>
<feature type="region of interest" description="Disordered" evidence="1">
    <location>
        <begin position="905"/>
        <end position="929"/>
    </location>
</feature>
<gene>
    <name evidence="2" type="ORF">LCGC14_1271010</name>
</gene>
<dbReference type="EMBL" id="LAZR01007132">
    <property type="protein sequence ID" value="KKM87234.1"/>
    <property type="molecule type" value="Genomic_DNA"/>
</dbReference>
<feature type="region of interest" description="Disordered" evidence="1">
    <location>
        <begin position="857"/>
        <end position="891"/>
    </location>
</feature>
<dbReference type="AlphaFoldDB" id="A0A0F9KY61"/>